<dbReference type="InterPro" id="IPR024185">
    <property type="entry name" value="FTHF_cligase-like_sf"/>
</dbReference>
<dbReference type="SUPFAM" id="SSF100950">
    <property type="entry name" value="NagB/RpiA/CoA transferase-like"/>
    <property type="match status" value="1"/>
</dbReference>
<dbReference type="PANTHER" id="PTHR13017">
    <property type="entry name" value="5-FORMYLTETRAHYDROFOLATE CYCLO-LIGASE-RELATED"/>
    <property type="match status" value="1"/>
</dbReference>
<dbReference type="Proteomes" id="UP000619293">
    <property type="component" value="Unassembled WGS sequence"/>
</dbReference>
<dbReference type="Pfam" id="PF01812">
    <property type="entry name" value="5-FTHF_cyc-lig"/>
    <property type="match status" value="1"/>
</dbReference>
<evidence type="ECO:0000313" key="1">
    <source>
        <dbReference type="EMBL" id="GIF90500.1"/>
    </source>
</evidence>
<name>A0A8J3NTT1_9ACTN</name>
<gene>
    <name evidence="1" type="ORF">Cch02nite_39440</name>
</gene>
<dbReference type="AlphaFoldDB" id="A0A8J3NTT1"/>
<keyword evidence="2" id="KW-1185">Reference proteome</keyword>
<organism evidence="1 2">
    <name type="scientific">Catellatospora chokoriensis</name>
    <dbReference type="NCBI Taxonomy" id="310353"/>
    <lineage>
        <taxon>Bacteria</taxon>
        <taxon>Bacillati</taxon>
        <taxon>Actinomycetota</taxon>
        <taxon>Actinomycetes</taxon>
        <taxon>Micromonosporales</taxon>
        <taxon>Micromonosporaceae</taxon>
        <taxon>Catellatospora</taxon>
    </lineage>
</organism>
<reference evidence="1 2" key="1">
    <citation type="submission" date="2021-01" db="EMBL/GenBank/DDBJ databases">
        <title>Whole genome shotgun sequence of Catellatospora chokoriensis NBRC 107358.</title>
        <authorList>
            <person name="Komaki H."/>
            <person name="Tamura T."/>
        </authorList>
    </citation>
    <scope>NUCLEOTIDE SEQUENCE [LARGE SCALE GENOMIC DNA]</scope>
    <source>
        <strain evidence="1 2">NBRC 107358</strain>
    </source>
</reference>
<dbReference type="Gene3D" id="3.40.50.10420">
    <property type="entry name" value="NagB/RpiA/CoA transferase-like"/>
    <property type="match status" value="1"/>
</dbReference>
<dbReference type="GO" id="GO:0005737">
    <property type="term" value="C:cytoplasm"/>
    <property type="evidence" value="ECO:0007669"/>
    <property type="project" value="TreeGrafter"/>
</dbReference>
<sequence length="248" mass="26785">MTEAGVIDPATDQAKQAAREKVWTLLDQAGAALPPEAHGRIPNFTGADRAAEHLSQLDEWRNAHVVKANPDWAQQPARANALHDGKLLYMAVPKLATAQPFYLLDPDTIREPLEIITTGDGAAQHAPRVEVDHMRPVDLIIAGSVAVNRRGVRVGKGAGYSDIEVALLTEAGLIGPSTVIVTTVHPLQILDEDLPETEHDFSLDLIVTPDEVIHCAPPRRPNGIVAAHLTPEKIRAIPALARFSDSVR</sequence>
<dbReference type="EMBL" id="BONG01000023">
    <property type="protein sequence ID" value="GIF90500.1"/>
    <property type="molecule type" value="Genomic_DNA"/>
</dbReference>
<protein>
    <submittedName>
        <fullName evidence="1">5-formyltetrahydrofolate cyclo-ligase</fullName>
    </submittedName>
</protein>
<accession>A0A8J3NTT1</accession>
<dbReference type="PANTHER" id="PTHR13017:SF0">
    <property type="entry name" value="METHENYLTETRAHYDROFOLATE SYNTHASE DOMAIN-CONTAINING PROTEIN"/>
    <property type="match status" value="1"/>
</dbReference>
<dbReference type="InterPro" id="IPR002698">
    <property type="entry name" value="FTHF_cligase"/>
</dbReference>
<dbReference type="InterPro" id="IPR037171">
    <property type="entry name" value="NagB/RpiA_transferase-like"/>
</dbReference>
<comment type="caution">
    <text evidence="1">The sequence shown here is derived from an EMBL/GenBank/DDBJ whole genome shotgun (WGS) entry which is preliminary data.</text>
</comment>
<proteinExistence type="predicted"/>
<evidence type="ECO:0000313" key="2">
    <source>
        <dbReference type="Proteomes" id="UP000619293"/>
    </source>
</evidence>
<dbReference type="RefSeq" id="WP_191842545.1">
    <property type="nucleotide sequence ID" value="NZ_BAAALB010000024.1"/>
</dbReference>